<feature type="binding site" description="via carbamate group" evidence="6">
    <location>
        <position position="213"/>
    </location>
    <ligand>
        <name>Ni(2+)</name>
        <dbReference type="ChEBI" id="CHEBI:49786"/>
        <label>1</label>
    </ligand>
</feature>
<name>A0ABT9MM52_9ACTN</name>
<feature type="binding site" evidence="6 7">
    <location>
        <position position="215"/>
    </location>
    <ligand>
        <name>substrate</name>
    </ligand>
</feature>
<feature type="binding site" evidence="6">
    <location>
        <position position="268"/>
    </location>
    <ligand>
        <name>Ni(2+)</name>
        <dbReference type="ChEBI" id="CHEBI:49786"/>
        <label>2</label>
    </ligand>
</feature>
<feature type="binding site" evidence="6">
    <location>
        <position position="242"/>
    </location>
    <ligand>
        <name>Ni(2+)</name>
        <dbReference type="ChEBI" id="CHEBI:49786"/>
        <label>2</label>
    </ligand>
</feature>
<accession>A0ABT9MM52</accession>
<dbReference type="RefSeq" id="WP_306827374.1">
    <property type="nucleotide sequence ID" value="NZ_JAUSRA010000001.1"/>
</dbReference>
<keyword evidence="2 6" id="KW-0533">Nickel</keyword>
<reference evidence="10 11" key="1">
    <citation type="submission" date="2023-07" db="EMBL/GenBank/DDBJ databases">
        <title>Sequencing the genomes of 1000 actinobacteria strains.</title>
        <authorList>
            <person name="Klenk H.-P."/>
        </authorList>
    </citation>
    <scope>NUCLEOTIDE SEQUENCE [LARGE SCALE GENOMIC DNA]</scope>
    <source>
        <strain evidence="10 11">DSM 44710</strain>
    </source>
</reference>
<dbReference type="InterPro" id="IPR017951">
    <property type="entry name" value="Urease_asu_c"/>
</dbReference>
<comment type="similarity">
    <text evidence="6 8">Belongs to the metallo-dependent hydrolases superfamily. Urease alpha subunit family.</text>
</comment>
<keyword evidence="3 6" id="KW-0479">Metal-binding</keyword>
<evidence type="ECO:0000256" key="4">
    <source>
        <dbReference type="ARBA" id="ARBA00022801"/>
    </source>
</evidence>
<dbReference type="SUPFAM" id="SSF51556">
    <property type="entry name" value="Metallo-dependent hydrolases"/>
    <property type="match status" value="1"/>
</dbReference>
<evidence type="ECO:0000256" key="2">
    <source>
        <dbReference type="ARBA" id="ARBA00022596"/>
    </source>
</evidence>
<dbReference type="PRINTS" id="PR01752">
    <property type="entry name" value="UREASE"/>
</dbReference>
<evidence type="ECO:0000256" key="3">
    <source>
        <dbReference type="ARBA" id="ARBA00022723"/>
    </source>
</evidence>
<feature type="binding site" evidence="6">
    <location>
        <position position="133"/>
    </location>
    <ligand>
        <name>Ni(2+)</name>
        <dbReference type="ChEBI" id="CHEBI:49786"/>
        <label>1</label>
    </ligand>
</feature>
<dbReference type="Gene3D" id="2.30.40.10">
    <property type="entry name" value="Urease, subunit C, domain 1"/>
    <property type="match status" value="1"/>
</dbReference>
<sequence>MSSFAPYTPVAGPEPGDRIRLADTGLTIRVTGERRRADEQFLAGYAKTFRDGIGSQARLTPQTCDLIVSNVILLDPVLGIRKASIGIRDGRIVAVGQAGNPDTADGVEAVAGTGTTVIPGEGMIATPGVVDTHVHLCSPRVMQAALAAGVTTVVTQNFGPTWGCGVSTPTEARLALQAFDAWPINVAVLARGSSSDTGPLLRALEYGGASGFKVHEDMGAHARALDCALSVAEQHDVQVALHSDTLNEAMFVDETLAVTDGRTLHAFHVEGCGGGHAPDVLRLAGVPHIVGSSTNPGLPYTRDTADEHLHMIATVHRLDPADPECLRLAHDRIRPSTLGAEDVLHDLGVIPITSSDSQAMGRIGETVRRTFAVAAKMRRLDTDPPGDDNDRVLRYLAKLTLNPAIAHGMSHEIGALTPGRLADIVLWQPRYFGAKPHLVLKAGYPAWGATGDANAATETAQPLVLGPQFGAYGATAADLSVVFVSRAAADSAADTLPTRRRRSAVHGTRGIGLAQMIHNDRAAQVRVQPDTATVTLDGSPISSPAAESTALSRLYFL</sequence>
<dbReference type="InterPro" id="IPR050112">
    <property type="entry name" value="Urease_alpha_subunit"/>
</dbReference>
<comment type="subcellular location">
    <subcellularLocation>
        <location evidence="6 7">Cytoplasm</location>
    </subcellularLocation>
</comment>
<dbReference type="SUPFAM" id="SSF51338">
    <property type="entry name" value="Composite domain of metallo-dependent hydrolases"/>
    <property type="match status" value="1"/>
</dbReference>
<comment type="cofactor">
    <cofactor evidence="6">
        <name>Ni cation</name>
        <dbReference type="ChEBI" id="CHEBI:25516"/>
    </cofactor>
    <text evidence="6">Binds 2 nickel ions per subunit.</text>
</comment>
<dbReference type="PROSITE" id="PS51368">
    <property type="entry name" value="UREASE_3"/>
    <property type="match status" value="1"/>
</dbReference>
<feature type="binding site" evidence="6">
    <location>
        <position position="135"/>
    </location>
    <ligand>
        <name>Ni(2+)</name>
        <dbReference type="ChEBI" id="CHEBI:49786"/>
        <label>1</label>
    </ligand>
</feature>
<feature type="binding site" evidence="6">
    <location>
        <position position="356"/>
    </location>
    <ligand>
        <name>Ni(2+)</name>
        <dbReference type="ChEBI" id="CHEBI:49786"/>
        <label>1</label>
    </ligand>
</feature>
<evidence type="ECO:0000313" key="10">
    <source>
        <dbReference type="EMBL" id="MDP9792497.1"/>
    </source>
</evidence>
<dbReference type="Pfam" id="PF01979">
    <property type="entry name" value="Amidohydro_1"/>
    <property type="match status" value="1"/>
</dbReference>
<organism evidence="10 11">
    <name type="scientific">Catenuloplanes nepalensis</name>
    <dbReference type="NCBI Taxonomy" id="587533"/>
    <lineage>
        <taxon>Bacteria</taxon>
        <taxon>Bacillati</taxon>
        <taxon>Actinomycetota</taxon>
        <taxon>Actinomycetes</taxon>
        <taxon>Micromonosporales</taxon>
        <taxon>Micromonosporaceae</taxon>
        <taxon>Catenuloplanes</taxon>
    </lineage>
</organism>
<dbReference type="PANTHER" id="PTHR43440:SF1">
    <property type="entry name" value="UREASE"/>
    <property type="match status" value="1"/>
</dbReference>
<keyword evidence="11" id="KW-1185">Reference proteome</keyword>
<dbReference type="Proteomes" id="UP001240984">
    <property type="component" value="Unassembled WGS sequence"/>
</dbReference>
<dbReference type="Pfam" id="PF00449">
    <property type="entry name" value="Urease_alpha"/>
    <property type="match status" value="1"/>
</dbReference>
<dbReference type="InterPro" id="IPR011612">
    <property type="entry name" value="Urease_alpha_N_dom"/>
</dbReference>
<feature type="domain" description="Urease" evidence="9">
    <location>
        <begin position="128"/>
        <end position="557"/>
    </location>
</feature>
<dbReference type="InterPro" id="IPR032466">
    <property type="entry name" value="Metal_Hydrolase"/>
</dbReference>
<evidence type="ECO:0000256" key="6">
    <source>
        <dbReference type="HAMAP-Rule" id="MF_01953"/>
    </source>
</evidence>
<dbReference type="HAMAP" id="MF_01953">
    <property type="entry name" value="Urease_alpha"/>
    <property type="match status" value="1"/>
</dbReference>
<comment type="PTM">
    <text evidence="6">Carboxylation allows a single lysine to coordinate two nickel ions.</text>
</comment>
<dbReference type="EC" id="3.5.1.5" evidence="6"/>
<dbReference type="PANTHER" id="PTHR43440">
    <property type="entry name" value="UREASE"/>
    <property type="match status" value="1"/>
</dbReference>
<dbReference type="Gene3D" id="3.20.20.140">
    <property type="entry name" value="Metal-dependent hydrolases"/>
    <property type="match status" value="1"/>
</dbReference>
<evidence type="ECO:0000256" key="5">
    <source>
        <dbReference type="ARBA" id="ARBA00047778"/>
    </source>
</evidence>
<comment type="catalytic activity">
    <reaction evidence="5 6">
        <text>urea + 2 H2O + H(+) = hydrogencarbonate + 2 NH4(+)</text>
        <dbReference type="Rhea" id="RHEA:20557"/>
        <dbReference type="ChEBI" id="CHEBI:15377"/>
        <dbReference type="ChEBI" id="CHEBI:15378"/>
        <dbReference type="ChEBI" id="CHEBI:16199"/>
        <dbReference type="ChEBI" id="CHEBI:17544"/>
        <dbReference type="ChEBI" id="CHEBI:28938"/>
        <dbReference type="EC" id="3.5.1.5"/>
    </reaction>
</comment>
<dbReference type="EMBL" id="JAUSRA010000001">
    <property type="protein sequence ID" value="MDP9792497.1"/>
    <property type="molecule type" value="Genomic_DNA"/>
</dbReference>
<feature type="active site" description="Proton donor" evidence="6 7">
    <location>
        <position position="316"/>
    </location>
</feature>
<gene>
    <name evidence="6" type="primary">ureC</name>
    <name evidence="10" type="ORF">J2S43_001009</name>
</gene>
<evidence type="ECO:0000256" key="8">
    <source>
        <dbReference type="RuleBase" id="RU004158"/>
    </source>
</evidence>
<evidence type="ECO:0000256" key="1">
    <source>
        <dbReference type="ARBA" id="ARBA00004897"/>
    </source>
</evidence>
<evidence type="ECO:0000313" key="11">
    <source>
        <dbReference type="Proteomes" id="UP001240984"/>
    </source>
</evidence>
<dbReference type="GO" id="GO:0009039">
    <property type="term" value="F:urease activity"/>
    <property type="evidence" value="ECO:0007669"/>
    <property type="project" value="UniProtKB-EC"/>
</dbReference>
<dbReference type="InterPro" id="IPR011059">
    <property type="entry name" value="Metal-dep_hydrolase_composite"/>
</dbReference>
<dbReference type="InterPro" id="IPR005848">
    <property type="entry name" value="Urease_asu"/>
</dbReference>
<comment type="caution">
    <text evidence="10">The sequence shown here is derived from an EMBL/GenBank/DDBJ whole genome shotgun (WGS) entry which is preliminary data.</text>
</comment>
<keyword evidence="4 6" id="KW-0378">Hydrolase</keyword>
<protein>
    <recommendedName>
        <fullName evidence="6">Urease subunit alpha</fullName>
        <ecNumber evidence="6">3.5.1.5</ecNumber>
    </recommendedName>
    <alternativeName>
        <fullName evidence="6">Urea amidohydrolase subunit alpha</fullName>
    </alternativeName>
</protein>
<dbReference type="NCBIfam" id="NF009686">
    <property type="entry name" value="PRK13207.1"/>
    <property type="match status" value="1"/>
</dbReference>
<feature type="modified residue" description="N6-carboxylysine" evidence="6">
    <location>
        <position position="213"/>
    </location>
</feature>
<evidence type="ECO:0000259" key="9">
    <source>
        <dbReference type="PROSITE" id="PS51368"/>
    </source>
</evidence>
<comment type="pathway">
    <text evidence="1 6">Nitrogen metabolism; urea degradation; CO(2) and NH(3) from urea (urease route): step 1/1.</text>
</comment>
<proteinExistence type="inferred from homology"/>
<keyword evidence="6 7" id="KW-0963">Cytoplasm</keyword>
<comment type="subunit">
    <text evidence="6">Heterotrimer of UreA (gamma), UreB (beta) and UreC (alpha) subunits. Three heterotrimers associate to form the active enzyme.</text>
</comment>
<feature type="binding site" description="via carbamate group" evidence="6">
    <location>
        <position position="213"/>
    </location>
    <ligand>
        <name>Ni(2+)</name>
        <dbReference type="ChEBI" id="CHEBI:49786"/>
        <label>2</label>
    </ligand>
</feature>
<dbReference type="InterPro" id="IPR006680">
    <property type="entry name" value="Amidohydro-rel"/>
</dbReference>
<evidence type="ECO:0000256" key="7">
    <source>
        <dbReference type="PROSITE-ProRule" id="PRU00700"/>
    </source>
</evidence>